<protein>
    <recommendedName>
        <fullName evidence="9">Lipoprotein LpqH</fullName>
    </recommendedName>
</protein>
<feature type="chain" id="PRO_5043148750" description="Lipoprotein LpqH" evidence="6">
    <location>
        <begin position="20"/>
        <end position="166"/>
    </location>
</feature>
<evidence type="ECO:0000313" key="7">
    <source>
        <dbReference type="EMBL" id="OPE51561.1"/>
    </source>
</evidence>
<evidence type="ECO:0000256" key="5">
    <source>
        <dbReference type="ARBA" id="ARBA00023288"/>
    </source>
</evidence>
<accession>A0A1Q4HI49</accession>
<evidence type="ECO:0000256" key="6">
    <source>
        <dbReference type="SAM" id="SignalP"/>
    </source>
</evidence>
<evidence type="ECO:0000256" key="2">
    <source>
        <dbReference type="ARBA" id="ARBA00022729"/>
    </source>
</evidence>
<keyword evidence="2 6" id="KW-0732">Signal</keyword>
<evidence type="ECO:0008006" key="9">
    <source>
        <dbReference type="Google" id="ProtNLM"/>
    </source>
</evidence>
<keyword evidence="3" id="KW-0472">Membrane</keyword>
<keyword evidence="5" id="KW-0449">Lipoprotein</keyword>
<dbReference type="Pfam" id="PF05481">
    <property type="entry name" value="Myco_19_kDa"/>
    <property type="match status" value="1"/>
</dbReference>
<keyword evidence="4" id="KW-0564">Palmitate</keyword>
<evidence type="ECO:0000256" key="4">
    <source>
        <dbReference type="ARBA" id="ARBA00023139"/>
    </source>
</evidence>
<reference evidence="7 8" key="1">
    <citation type="submission" date="2016-09" db="EMBL/GenBank/DDBJ databases">
        <title>genome sequences of unsequenced Mycobacteria.</title>
        <authorList>
            <person name="Greninger A.L."/>
            <person name="Jerome K.R."/>
            <person name="Mcnair B."/>
            <person name="Wallis C."/>
            <person name="Fang F."/>
        </authorList>
    </citation>
    <scope>NUCLEOTIDE SEQUENCE [LARGE SCALE GENOMIC DNA]</scope>
    <source>
        <strain evidence="7 8">BM1</strain>
    </source>
</reference>
<dbReference type="RefSeq" id="WP_073855705.1">
    <property type="nucleotide sequence ID" value="NZ_BAAATC010000009.1"/>
</dbReference>
<dbReference type="InterPro" id="IPR008691">
    <property type="entry name" value="LpqH"/>
</dbReference>
<dbReference type="AlphaFoldDB" id="A0A1Q4HI49"/>
<dbReference type="STRING" id="1801.BRW64_08330"/>
<feature type="signal peptide" evidence="6">
    <location>
        <begin position="1"/>
        <end position="19"/>
    </location>
</feature>
<evidence type="ECO:0000256" key="1">
    <source>
        <dbReference type="ARBA" id="ARBA00022475"/>
    </source>
</evidence>
<dbReference type="Proteomes" id="UP000191039">
    <property type="component" value="Unassembled WGS sequence"/>
</dbReference>
<dbReference type="EMBL" id="MIJD01000224">
    <property type="protein sequence ID" value="OPE51561.1"/>
    <property type="molecule type" value="Genomic_DNA"/>
</dbReference>
<comment type="caution">
    <text evidence="7">The sequence shown here is derived from an EMBL/GenBank/DDBJ whole genome shotgun (WGS) entry which is preliminary data.</text>
</comment>
<sequence length="166" mass="15848">MRAMSVLKVLAAAASAALAVTTVGCAPTPAPGPAPTPVVAPVIPPAPVPASTVPPGRAQIIVNGDTGPTGPVDCSTDGGLTTISVGESSLGVSVVVTDDDEPAVRSVSIGDVGGVALGFAVGTGSLPPTARRNGDTVVISGSGAGTDSANPARIVDSSYQIAVACP</sequence>
<proteinExistence type="predicted"/>
<evidence type="ECO:0000256" key="3">
    <source>
        <dbReference type="ARBA" id="ARBA00023136"/>
    </source>
</evidence>
<evidence type="ECO:0000313" key="8">
    <source>
        <dbReference type="Proteomes" id="UP000191039"/>
    </source>
</evidence>
<name>A0A1Q4HI49_9MYCO</name>
<gene>
    <name evidence="7" type="ORF">BV510_19335</name>
</gene>
<dbReference type="PROSITE" id="PS51257">
    <property type="entry name" value="PROKAR_LIPOPROTEIN"/>
    <property type="match status" value="1"/>
</dbReference>
<keyword evidence="1" id="KW-1003">Cell membrane</keyword>
<organism evidence="7 8">
    <name type="scientific">Mycolicibacterium diernhoferi</name>
    <dbReference type="NCBI Taxonomy" id="1801"/>
    <lineage>
        <taxon>Bacteria</taxon>
        <taxon>Bacillati</taxon>
        <taxon>Actinomycetota</taxon>
        <taxon>Actinomycetes</taxon>
        <taxon>Mycobacteriales</taxon>
        <taxon>Mycobacteriaceae</taxon>
        <taxon>Mycolicibacterium</taxon>
    </lineage>
</organism>
<dbReference type="GO" id="GO:0016020">
    <property type="term" value="C:membrane"/>
    <property type="evidence" value="ECO:0007669"/>
    <property type="project" value="InterPro"/>
</dbReference>